<name>A0ABU3RYS1_9MICO</name>
<feature type="domain" description="HTH gntR-type" evidence="4">
    <location>
        <begin position="20"/>
        <end position="90"/>
    </location>
</feature>
<dbReference type="Pfam" id="PF00392">
    <property type="entry name" value="GntR"/>
    <property type="match status" value="1"/>
</dbReference>
<proteinExistence type="predicted"/>
<keyword evidence="3" id="KW-0804">Transcription</keyword>
<dbReference type="PANTHER" id="PTHR43537:SF5">
    <property type="entry name" value="UXU OPERON TRANSCRIPTIONAL REGULATOR"/>
    <property type="match status" value="1"/>
</dbReference>
<dbReference type="SMART" id="SM00345">
    <property type="entry name" value="HTH_GNTR"/>
    <property type="match status" value="1"/>
</dbReference>
<comment type="caution">
    <text evidence="5">The sequence shown here is derived from an EMBL/GenBank/DDBJ whole genome shotgun (WGS) entry which is preliminary data.</text>
</comment>
<sequence length="254" mass="27219">MTTESADAAAAPALSSIVPLSASDAVRARLCLAIELGLLPPGAHLPSDHRAADAFGVSTATVRRVFETLTEEGLLERRRGRNGGTFVSAHADISRWANDPAVVRLRGETPTVRVLIAQRALIESSLAAEAAWHRDDPTAIAHLNAARQASADASAADDWSQFHEADVRFHRAMAAAALQDWALETHRTTADALYGYFVPYPIEYLRGSNDEHLAILAAVEAGDAERAAALAREHVLELRASMFISARPSGIRSS</sequence>
<keyword evidence="1" id="KW-0805">Transcription regulation</keyword>
<accession>A0ABU3RYS1</accession>
<dbReference type="Pfam" id="PF07729">
    <property type="entry name" value="FCD"/>
    <property type="match status" value="1"/>
</dbReference>
<protein>
    <submittedName>
        <fullName evidence="5">FCD domain-containing protein</fullName>
    </submittedName>
</protein>
<reference evidence="5 6" key="1">
    <citation type="submission" date="2023-09" db="EMBL/GenBank/DDBJ databases">
        <title>Microbacterium fusihabitans sp. nov., Microbacterium phycihabitans sp. nov., and Microbacterium cervinum sp. nov., isolated from dried seaweeds of beach.</title>
        <authorList>
            <person name="Lee S.D."/>
        </authorList>
    </citation>
    <scope>NUCLEOTIDE SEQUENCE [LARGE SCALE GENOMIC DNA]</scope>
    <source>
        <strain evidence="5 6">KSW2-21</strain>
    </source>
</reference>
<dbReference type="Proteomes" id="UP001256673">
    <property type="component" value="Unassembled WGS sequence"/>
</dbReference>
<dbReference type="EMBL" id="JAWDIU010000004">
    <property type="protein sequence ID" value="MDU0327710.1"/>
    <property type="molecule type" value="Genomic_DNA"/>
</dbReference>
<evidence type="ECO:0000256" key="1">
    <source>
        <dbReference type="ARBA" id="ARBA00023015"/>
    </source>
</evidence>
<evidence type="ECO:0000313" key="5">
    <source>
        <dbReference type="EMBL" id="MDU0327710.1"/>
    </source>
</evidence>
<dbReference type="RefSeq" id="WP_144832966.1">
    <property type="nucleotide sequence ID" value="NZ_JAWDIU010000004.1"/>
</dbReference>
<dbReference type="PANTHER" id="PTHR43537">
    <property type="entry name" value="TRANSCRIPTIONAL REGULATOR, GNTR FAMILY"/>
    <property type="match status" value="1"/>
</dbReference>
<dbReference type="InterPro" id="IPR008920">
    <property type="entry name" value="TF_FadR/GntR_C"/>
</dbReference>
<dbReference type="SUPFAM" id="SSF46785">
    <property type="entry name" value="Winged helix' DNA-binding domain"/>
    <property type="match status" value="1"/>
</dbReference>
<dbReference type="SUPFAM" id="SSF48008">
    <property type="entry name" value="GntR ligand-binding domain-like"/>
    <property type="match status" value="1"/>
</dbReference>
<evidence type="ECO:0000256" key="2">
    <source>
        <dbReference type="ARBA" id="ARBA00023125"/>
    </source>
</evidence>
<organism evidence="5 6">
    <name type="scientific">Microbacterium algihabitans</name>
    <dbReference type="NCBI Taxonomy" id="3075992"/>
    <lineage>
        <taxon>Bacteria</taxon>
        <taxon>Bacillati</taxon>
        <taxon>Actinomycetota</taxon>
        <taxon>Actinomycetes</taxon>
        <taxon>Micrococcales</taxon>
        <taxon>Microbacteriaceae</taxon>
        <taxon>Microbacterium</taxon>
    </lineage>
</organism>
<evidence type="ECO:0000259" key="4">
    <source>
        <dbReference type="PROSITE" id="PS50949"/>
    </source>
</evidence>
<dbReference type="SMART" id="SM00895">
    <property type="entry name" value="FCD"/>
    <property type="match status" value="1"/>
</dbReference>
<evidence type="ECO:0000256" key="3">
    <source>
        <dbReference type="ARBA" id="ARBA00023163"/>
    </source>
</evidence>
<dbReference type="Gene3D" id="1.10.10.10">
    <property type="entry name" value="Winged helix-like DNA-binding domain superfamily/Winged helix DNA-binding domain"/>
    <property type="match status" value="1"/>
</dbReference>
<dbReference type="InterPro" id="IPR011711">
    <property type="entry name" value="GntR_C"/>
</dbReference>
<dbReference type="InterPro" id="IPR036390">
    <property type="entry name" value="WH_DNA-bd_sf"/>
</dbReference>
<evidence type="ECO:0000313" key="6">
    <source>
        <dbReference type="Proteomes" id="UP001256673"/>
    </source>
</evidence>
<dbReference type="Gene3D" id="1.20.120.530">
    <property type="entry name" value="GntR ligand-binding domain-like"/>
    <property type="match status" value="1"/>
</dbReference>
<dbReference type="CDD" id="cd07377">
    <property type="entry name" value="WHTH_GntR"/>
    <property type="match status" value="1"/>
</dbReference>
<keyword evidence="2" id="KW-0238">DNA-binding</keyword>
<keyword evidence="6" id="KW-1185">Reference proteome</keyword>
<dbReference type="InterPro" id="IPR000524">
    <property type="entry name" value="Tscrpt_reg_HTH_GntR"/>
</dbReference>
<dbReference type="InterPro" id="IPR036388">
    <property type="entry name" value="WH-like_DNA-bd_sf"/>
</dbReference>
<dbReference type="PROSITE" id="PS50949">
    <property type="entry name" value="HTH_GNTR"/>
    <property type="match status" value="1"/>
</dbReference>
<gene>
    <name evidence="5" type="ORF">RWH43_13175</name>
</gene>